<feature type="signal peptide" evidence="4">
    <location>
        <begin position="1"/>
        <end position="25"/>
    </location>
</feature>
<dbReference type="Gene3D" id="3.40.190.10">
    <property type="entry name" value="Periplasmic binding protein-like II"/>
    <property type="match status" value="2"/>
</dbReference>
<dbReference type="AlphaFoldDB" id="A0A318MAF4"/>
<organism evidence="6 7">
    <name type="scientific">Prauserella flavalba</name>
    <dbReference type="NCBI Taxonomy" id="1477506"/>
    <lineage>
        <taxon>Bacteria</taxon>
        <taxon>Bacillati</taxon>
        <taxon>Actinomycetota</taxon>
        <taxon>Actinomycetes</taxon>
        <taxon>Pseudonocardiales</taxon>
        <taxon>Pseudonocardiaceae</taxon>
        <taxon>Prauserella</taxon>
    </lineage>
</organism>
<name>A0A318MAF4_9PSEU</name>
<dbReference type="GO" id="GO:0016740">
    <property type="term" value="F:transferase activity"/>
    <property type="evidence" value="ECO:0007669"/>
    <property type="project" value="UniProtKB-KW"/>
</dbReference>
<keyword evidence="7" id="KW-1185">Reference proteome</keyword>
<dbReference type="OrthoDB" id="5348911at2"/>
<evidence type="ECO:0000256" key="2">
    <source>
        <dbReference type="ARBA" id="ARBA00010742"/>
    </source>
</evidence>
<proteinExistence type="inferred from homology"/>
<sequence length="333" mass="36026">MSHSRRKPVAAAVAVVLALTMTACTQEAERTSSGLIKITYASFAGPSGLPAKFGKEKGFFEEQGLDVTFVEAQDPVGLVSSGDVQIADSDTTSAVIAAGKSAPIKIVSSMYRTKGPFYLIGGKNVRDLADLKGKRIGIGRKGSGMEVYTRYILRENGISESDVTLIPTGAYQPAYAALESGQVDATIIHEPFVSLAESTGVGHLLAKGWDYLPTFHTGVEITSTRFAEQNPDVVKKFLTAYFRSAIYAKEHQDEFRDFAISQIKVPAEVQASALRREEPIWENRPEVDASALRDTQEIQRELGFQDTVYDTSEIVDDTYLPSAGDLAAAGSAR</sequence>
<evidence type="ECO:0000256" key="1">
    <source>
        <dbReference type="ARBA" id="ARBA00004418"/>
    </source>
</evidence>
<reference evidence="6 7" key="1">
    <citation type="submission" date="2016-07" db="EMBL/GenBank/DDBJ databases">
        <title>Draft genome sequence of Prauserella sp. YIM 121212, isolated from alkaline soil.</title>
        <authorList>
            <person name="Ruckert C."/>
            <person name="Albersmeier A."/>
            <person name="Jiang C.-L."/>
            <person name="Jiang Y."/>
            <person name="Kalinowski J."/>
            <person name="Schneider O."/>
            <person name="Winkler A."/>
            <person name="Zotchev S.B."/>
        </authorList>
    </citation>
    <scope>NUCLEOTIDE SEQUENCE [LARGE SCALE GENOMIC DNA]</scope>
    <source>
        <strain evidence="6 7">YIM 121212</strain>
    </source>
</reference>
<evidence type="ECO:0000256" key="4">
    <source>
        <dbReference type="SAM" id="SignalP"/>
    </source>
</evidence>
<dbReference type="Pfam" id="PF09084">
    <property type="entry name" value="NMT1"/>
    <property type="match status" value="1"/>
</dbReference>
<gene>
    <name evidence="6" type="ORF">BA062_10025</name>
</gene>
<dbReference type="InterPro" id="IPR015168">
    <property type="entry name" value="SsuA/THI5"/>
</dbReference>
<dbReference type="PROSITE" id="PS51257">
    <property type="entry name" value="PROKAR_LIPOPROTEIN"/>
    <property type="match status" value="1"/>
</dbReference>
<comment type="caution">
    <text evidence="6">The sequence shown here is derived from an EMBL/GenBank/DDBJ whole genome shotgun (WGS) entry which is preliminary data.</text>
</comment>
<evidence type="ECO:0000313" key="6">
    <source>
        <dbReference type="EMBL" id="PXY35809.1"/>
    </source>
</evidence>
<dbReference type="GO" id="GO:0042597">
    <property type="term" value="C:periplasmic space"/>
    <property type="evidence" value="ECO:0007669"/>
    <property type="project" value="UniProtKB-SubCell"/>
</dbReference>
<evidence type="ECO:0000259" key="5">
    <source>
        <dbReference type="Pfam" id="PF09084"/>
    </source>
</evidence>
<comment type="similarity">
    <text evidence="2">Belongs to the bacterial solute-binding protein SsuA/TauA family.</text>
</comment>
<keyword evidence="6" id="KW-0808">Transferase</keyword>
<dbReference type="PANTHER" id="PTHR30024:SF47">
    <property type="entry name" value="TAURINE-BINDING PERIPLASMIC PROTEIN"/>
    <property type="match status" value="1"/>
</dbReference>
<dbReference type="RefSeq" id="WP_110335814.1">
    <property type="nucleotide sequence ID" value="NZ_JBHVKT010000073.1"/>
</dbReference>
<accession>A0A318MAF4</accession>
<feature type="chain" id="PRO_5039597805" evidence="4">
    <location>
        <begin position="26"/>
        <end position="333"/>
    </location>
</feature>
<dbReference type="SUPFAM" id="SSF53850">
    <property type="entry name" value="Periplasmic binding protein-like II"/>
    <property type="match status" value="1"/>
</dbReference>
<comment type="subcellular location">
    <subcellularLocation>
        <location evidence="1">Periplasm</location>
    </subcellularLocation>
</comment>
<feature type="domain" description="SsuA/THI5-like" evidence="5">
    <location>
        <begin position="54"/>
        <end position="254"/>
    </location>
</feature>
<dbReference type="CDD" id="cd01008">
    <property type="entry name" value="PBP2_NrtA_SsuA_CpmA_like"/>
    <property type="match status" value="1"/>
</dbReference>
<dbReference type="EMBL" id="MASU01000005">
    <property type="protein sequence ID" value="PXY35809.1"/>
    <property type="molecule type" value="Genomic_DNA"/>
</dbReference>
<protein>
    <submittedName>
        <fullName evidence="6">Myristoyl transferase</fullName>
    </submittedName>
</protein>
<keyword evidence="3 4" id="KW-0732">Signal</keyword>
<evidence type="ECO:0000256" key="3">
    <source>
        <dbReference type="ARBA" id="ARBA00022729"/>
    </source>
</evidence>
<dbReference type="Proteomes" id="UP000247892">
    <property type="component" value="Unassembled WGS sequence"/>
</dbReference>
<evidence type="ECO:0000313" key="7">
    <source>
        <dbReference type="Proteomes" id="UP000247892"/>
    </source>
</evidence>
<dbReference type="PANTHER" id="PTHR30024">
    <property type="entry name" value="ALIPHATIC SULFONATES-BINDING PROTEIN-RELATED"/>
    <property type="match status" value="1"/>
</dbReference>